<comment type="caution">
    <text evidence="1">The sequence shown here is derived from an EMBL/GenBank/DDBJ whole genome shotgun (WGS) entry which is preliminary data.</text>
</comment>
<organism evidence="1 2">
    <name type="scientific">Ixodes persulcatus</name>
    <name type="common">Taiga tick</name>
    <dbReference type="NCBI Taxonomy" id="34615"/>
    <lineage>
        <taxon>Eukaryota</taxon>
        <taxon>Metazoa</taxon>
        <taxon>Ecdysozoa</taxon>
        <taxon>Arthropoda</taxon>
        <taxon>Chelicerata</taxon>
        <taxon>Arachnida</taxon>
        <taxon>Acari</taxon>
        <taxon>Parasitiformes</taxon>
        <taxon>Ixodida</taxon>
        <taxon>Ixodoidea</taxon>
        <taxon>Ixodidae</taxon>
        <taxon>Ixodinae</taxon>
        <taxon>Ixodes</taxon>
    </lineage>
</organism>
<accession>A0AC60NWC4</accession>
<evidence type="ECO:0000313" key="2">
    <source>
        <dbReference type="Proteomes" id="UP000805193"/>
    </source>
</evidence>
<name>A0AC60NWC4_IXOPE</name>
<proteinExistence type="predicted"/>
<evidence type="ECO:0000313" key="1">
    <source>
        <dbReference type="EMBL" id="KAG0411460.1"/>
    </source>
</evidence>
<gene>
    <name evidence="1" type="ORF">HPB47_011415</name>
</gene>
<dbReference type="Proteomes" id="UP000805193">
    <property type="component" value="Unassembled WGS sequence"/>
</dbReference>
<sequence length="363" mass="41800">MILADILGKMSLEHNGVDVVPRVTLCTLDIVCETIMGKVINAQSNQDSEYVKAVNRLGELFLERILTPFARLERIYKITSNGKEFYRCLNTLHSFTRRVISERKEDMKEDFNRGLLVNDESEDIGRGTKLKKPFLDLLLIEHFKDNKQITEEDIREEVDTFMFEGHDTTAMGISWALFLIGHSPAEQQKVHDELDSIFGDDTERHVSHEDMKEMKYLECVIKESQRIYPSVPLYTRTVEEPFQLAGTTLPKGTAVQVAAYFLHRDPKVFPKPEEFQPERFLPENAKGRHPFAYVPFSAGPRNCIGQRFAMSEEKIVLANILRKYKLKSLNHRDEVGLVAEMVLRPKNGLRVKFTPRATPKTIE</sequence>
<protein>
    <submittedName>
        <fullName evidence="1">Uncharacterized protein</fullName>
    </submittedName>
</protein>
<reference evidence="1 2" key="1">
    <citation type="journal article" date="2020" name="Cell">
        <title>Large-Scale Comparative Analyses of Tick Genomes Elucidate Their Genetic Diversity and Vector Capacities.</title>
        <authorList>
            <consortium name="Tick Genome and Microbiome Consortium (TIGMIC)"/>
            <person name="Jia N."/>
            <person name="Wang J."/>
            <person name="Shi W."/>
            <person name="Du L."/>
            <person name="Sun Y."/>
            <person name="Zhan W."/>
            <person name="Jiang J.F."/>
            <person name="Wang Q."/>
            <person name="Zhang B."/>
            <person name="Ji P."/>
            <person name="Bell-Sakyi L."/>
            <person name="Cui X.M."/>
            <person name="Yuan T.T."/>
            <person name="Jiang B.G."/>
            <person name="Yang W.F."/>
            <person name="Lam T.T."/>
            <person name="Chang Q.C."/>
            <person name="Ding S.J."/>
            <person name="Wang X.J."/>
            <person name="Zhu J.G."/>
            <person name="Ruan X.D."/>
            <person name="Zhao L."/>
            <person name="Wei J.T."/>
            <person name="Ye R.Z."/>
            <person name="Que T.C."/>
            <person name="Du C.H."/>
            <person name="Zhou Y.H."/>
            <person name="Cheng J.X."/>
            <person name="Dai P.F."/>
            <person name="Guo W.B."/>
            <person name="Han X.H."/>
            <person name="Huang E.J."/>
            <person name="Li L.F."/>
            <person name="Wei W."/>
            <person name="Gao Y.C."/>
            <person name="Liu J.Z."/>
            <person name="Shao H.Z."/>
            <person name="Wang X."/>
            <person name="Wang C.C."/>
            <person name="Yang T.C."/>
            <person name="Huo Q.B."/>
            <person name="Li W."/>
            <person name="Chen H.Y."/>
            <person name="Chen S.E."/>
            <person name="Zhou L.G."/>
            <person name="Ni X.B."/>
            <person name="Tian J.H."/>
            <person name="Sheng Y."/>
            <person name="Liu T."/>
            <person name="Pan Y.S."/>
            <person name="Xia L.Y."/>
            <person name="Li J."/>
            <person name="Zhao F."/>
            <person name="Cao W.C."/>
        </authorList>
    </citation>
    <scope>NUCLEOTIDE SEQUENCE [LARGE SCALE GENOMIC DNA]</scope>
    <source>
        <strain evidence="1">Iper-2018</strain>
    </source>
</reference>
<dbReference type="EMBL" id="JABSTQ010011430">
    <property type="protein sequence ID" value="KAG0411460.1"/>
    <property type="molecule type" value="Genomic_DNA"/>
</dbReference>
<keyword evidence="2" id="KW-1185">Reference proteome</keyword>